<evidence type="ECO:0000256" key="2">
    <source>
        <dbReference type="ARBA" id="ARBA00022475"/>
    </source>
</evidence>
<keyword evidence="3 7" id="KW-0812">Transmembrane</keyword>
<feature type="transmembrane region" description="Helical" evidence="7">
    <location>
        <begin position="20"/>
        <end position="38"/>
    </location>
</feature>
<dbReference type="GO" id="GO:0022857">
    <property type="term" value="F:transmembrane transporter activity"/>
    <property type="evidence" value="ECO:0007669"/>
    <property type="project" value="TreeGrafter"/>
</dbReference>
<comment type="subcellular location">
    <subcellularLocation>
        <location evidence="1">Cell membrane</location>
        <topology evidence="1">Multi-pass membrane protein</topology>
    </subcellularLocation>
</comment>
<dbReference type="AlphaFoldDB" id="A0A0G4K448"/>
<organism evidence="9 10">
    <name type="scientific">Brachyspira suanatina</name>
    <dbReference type="NCBI Taxonomy" id="381802"/>
    <lineage>
        <taxon>Bacteria</taxon>
        <taxon>Pseudomonadati</taxon>
        <taxon>Spirochaetota</taxon>
        <taxon>Spirochaetia</taxon>
        <taxon>Brachyspirales</taxon>
        <taxon>Brachyspiraceae</taxon>
        <taxon>Brachyspira</taxon>
    </lineage>
</organism>
<reference evidence="10" key="1">
    <citation type="submission" date="2015-04" db="EMBL/GenBank/DDBJ databases">
        <authorList>
            <person name="Mushtaq Mamoona"/>
        </authorList>
    </citation>
    <scope>NUCLEOTIDE SEQUENCE [LARGE SCALE GENOMIC DNA]</scope>
    <source>
        <strain evidence="10">AN4859/03</strain>
    </source>
</reference>
<evidence type="ECO:0000256" key="5">
    <source>
        <dbReference type="ARBA" id="ARBA00023136"/>
    </source>
</evidence>
<keyword evidence="4 7" id="KW-1133">Transmembrane helix</keyword>
<gene>
    <name evidence="9" type="ORF">BRSU_0418</name>
</gene>
<feature type="transmembrane region" description="Helical" evidence="7">
    <location>
        <begin position="372"/>
        <end position="391"/>
    </location>
</feature>
<evidence type="ECO:0000256" key="6">
    <source>
        <dbReference type="ARBA" id="ARBA00038076"/>
    </source>
</evidence>
<name>A0A0G4K448_9SPIR</name>
<keyword evidence="2" id="KW-1003">Cell membrane</keyword>
<comment type="similarity">
    <text evidence="6">Belongs to the ABC-4 integral membrane protein family.</text>
</comment>
<dbReference type="OrthoDB" id="305702at2"/>
<feature type="transmembrane region" description="Helical" evidence="7">
    <location>
        <begin position="316"/>
        <end position="340"/>
    </location>
</feature>
<evidence type="ECO:0000313" key="9">
    <source>
        <dbReference type="EMBL" id="CRF31854.1"/>
    </source>
</evidence>
<dbReference type="RefSeq" id="WP_048593563.1">
    <property type="nucleotide sequence ID" value="NZ_CVLB01000001.1"/>
</dbReference>
<dbReference type="Pfam" id="PF02687">
    <property type="entry name" value="FtsX"/>
    <property type="match status" value="1"/>
</dbReference>
<keyword evidence="10" id="KW-1185">Reference proteome</keyword>
<evidence type="ECO:0000256" key="1">
    <source>
        <dbReference type="ARBA" id="ARBA00004651"/>
    </source>
</evidence>
<dbReference type="InterPro" id="IPR003838">
    <property type="entry name" value="ABC3_permease_C"/>
</dbReference>
<evidence type="ECO:0000259" key="8">
    <source>
        <dbReference type="Pfam" id="PF02687"/>
    </source>
</evidence>
<evidence type="ECO:0000256" key="3">
    <source>
        <dbReference type="ARBA" id="ARBA00022692"/>
    </source>
</evidence>
<protein>
    <submittedName>
        <fullName evidence="9">ABC transporter permease</fullName>
    </submittedName>
</protein>
<dbReference type="PANTHER" id="PTHR30572">
    <property type="entry name" value="MEMBRANE COMPONENT OF TRANSPORTER-RELATED"/>
    <property type="match status" value="1"/>
</dbReference>
<evidence type="ECO:0000256" key="4">
    <source>
        <dbReference type="ARBA" id="ARBA00022989"/>
    </source>
</evidence>
<dbReference type="PANTHER" id="PTHR30572:SF4">
    <property type="entry name" value="ABC TRANSPORTER PERMEASE YTRF"/>
    <property type="match status" value="1"/>
</dbReference>
<dbReference type="EMBL" id="CVLB01000001">
    <property type="protein sequence ID" value="CRF31854.1"/>
    <property type="molecule type" value="Genomic_DNA"/>
</dbReference>
<evidence type="ECO:0000256" key="7">
    <source>
        <dbReference type="SAM" id="Phobius"/>
    </source>
</evidence>
<accession>A0A0G4K448</accession>
<evidence type="ECO:0000313" key="10">
    <source>
        <dbReference type="Proteomes" id="UP000043763"/>
    </source>
</evidence>
<keyword evidence="5 7" id="KW-0472">Membrane</keyword>
<feature type="transmembrane region" description="Helical" evidence="7">
    <location>
        <begin position="271"/>
        <end position="295"/>
    </location>
</feature>
<sequence length="405" mass="45580">MNIIKLAFDNLWYNKTRTILNMILIIVSFVSLMMISGYNNFTKEGIITSINMSGGSVVIADKSYWDNKSEKINMLNNNDFEAIYKKLDTINEVNDYQKKLDISGLIGNENKSKFFSGYAYEKPSKIMSSVSLKVGTPIFDDDISTMVLGKDLGEFFNLNYDEEPYLNLMTDFGDGINLGSLMAVGLISLNNTAADEITIYTPLNAVYEVFGLEYGNAHNLLVYLKDYKKAEEIKNDLNKYFSENNLNYEAKDWKDLNAFLLSVIDMNTNNYLIALLILSILVFVSVMQMLTTNFLERLNEFGTMRALGINIKNVTLLLFLEIIIMAVLSSVISIIISYGASGILNASNFIMKFPGATDGYPLSLLLTFKDTVLIFAWVLSVSILAGIYPIIKVIKMPIIEVIKYV</sequence>
<dbReference type="InterPro" id="IPR050250">
    <property type="entry name" value="Macrolide_Exporter_MacB"/>
</dbReference>
<dbReference type="Proteomes" id="UP000043763">
    <property type="component" value="Unassembled WGS sequence"/>
</dbReference>
<dbReference type="GO" id="GO:0005886">
    <property type="term" value="C:plasma membrane"/>
    <property type="evidence" value="ECO:0007669"/>
    <property type="project" value="UniProtKB-SubCell"/>
</dbReference>
<feature type="domain" description="ABC3 transporter permease C-terminal" evidence="8">
    <location>
        <begin position="273"/>
        <end position="398"/>
    </location>
</feature>
<proteinExistence type="inferred from homology"/>